<dbReference type="AlphaFoldDB" id="K5UKQ7"/>
<dbReference type="Proteomes" id="UP000008370">
    <property type="component" value="Unassembled WGS sequence"/>
</dbReference>
<dbReference type="HOGENOM" id="CLU_021108_0_1_1"/>
<dbReference type="OrthoDB" id="3222453at2759"/>
<dbReference type="EMBL" id="JH930479">
    <property type="protein sequence ID" value="EKM50231.1"/>
    <property type="molecule type" value="Genomic_DNA"/>
</dbReference>
<accession>K5UKQ7</accession>
<reference evidence="1 2" key="1">
    <citation type="journal article" date="2012" name="BMC Genomics">
        <title>Comparative genomics of the white-rot fungi, Phanerochaete carnosa and P. chrysosporium, to elucidate the genetic basis of the distinct wood types they colonize.</title>
        <authorList>
            <person name="Suzuki H."/>
            <person name="MacDonald J."/>
            <person name="Syed K."/>
            <person name="Salamov A."/>
            <person name="Hori C."/>
            <person name="Aerts A."/>
            <person name="Henrissat B."/>
            <person name="Wiebenga A."/>
            <person name="vanKuyk P.A."/>
            <person name="Barry K."/>
            <person name="Lindquist E."/>
            <person name="LaButti K."/>
            <person name="Lapidus A."/>
            <person name="Lucas S."/>
            <person name="Coutinho P."/>
            <person name="Gong Y."/>
            <person name="Samejima M."/>
            <person name="Mahadevan R."/>
            <person name="Abou-Zaid M."/>
            <person name="de Vries R.P."/>
            <person name="Igarashi K."/>
            <person name="Yadav J.S."/>
            <person name="Grigoriev I.V."/>
            <person name="Master E.R."/>
        </authorList>
    </citation>
    <scope>NUCLEOTIDE SEQUENCE [LARGE SCALE GENOMIC DNA]</scope>
    <source>
        <strain evidence="1 2">HHB-10118-sp</strain>
    </source>
</reference>
<gene>
    <name evidence="1" type="ORF">PHACADRAFT_153708</name>
</gene>
<sequence length="376" mass="42034">MHSEVYASELKKTVQEGEALWFPEPSQDGEVQIGDVGYIHEGAFMRLFNAIDPEKYPVLTALEDYRLPAAFEPLRDRRAQRIDQRLRALAPGPYKSKSVVTRKVEASASACVVHIYVGAGMEYECTKEKGALLILRSDAKKVQASSEKTFGDYVAKFHDSWCKFALDLGIASAEAMARKIVLVCGWVKTYPDWSVTAFTSSGSKFRASLDVKTIGVGGITGSYSGTEHVEGPVMNRWGVYARARAPEEERIQNQCIFVKCIYAKRRHWPYFFRAGAGPHQLPDQRDANSGQDGPAIEVSNEQYQSDTEAGDDMVHYSPMDAVLDYILEVRLFSAADYAGVDDVYSELECCNCGLQRSRSRGHTFCQSLLKLYLLLR</sequence>
<dbReference type="GeneID" id="18908955"/>
<dbReference type="STRING" id="650164.K5UKQ7"/>
<protein>
    <submittedName>
        <fullName evidence="1">Uncharacterized protein</fullName>
    </submittedName>
</protein>
<organism evidence="1 2">
    <name type="scientific">Phanerochaete carnosa (strain HHB-10118-sp)</name>
    <name type="common">White-rot fungus</name>
    <name type="synonym">Peniophora carnosa</name>
    <dbReference type="NCBI Taxonomy" id="650164"/>
    <lineage>
        <taxon>Eukaryota</taxon>
        <taxon>Fungi</taxon>
        <taxon>Dikarya</taxon>
        <taxon>Basidiomycota</taxon>
        <taxon>Agaricomycotina</taxon>
        <taxon>Agaricomycetes</taxon>
        <taxon>Polyporales</taxon>
        <taxon>Phanerochaetaceae</taxon>
        <taxon>Phanerochaete</taxon>
    </lineage>
</organism>
<dbReference type="KEGG" id="pco:PHACADRAFT_153708"/>
<name>K5UKQ7_PHACS</name>
<evidence type="ECO:0000313" key="2">
    <source>
        <dbReference type="Proteomes" id="UP000008370"/>
    </source>
</evidence>
<dbReference type="RefSeq" id="XP_007401418.1">
    <property type="nucleotide sequence ID" value="XM_007401356.1"/>
</dbReference>
<proteinExistence type="predicted"/>
<dbReference type="InParanoid" id="K5UKQ7"/>
<evidence type="ECO:0000313" key="1">
    <source>
        <dbReference type="EMBL" id="EKM50231.1"/>
    </source>
</evidence>
<keyword evidence="2" id="KW-1185">Reference proteome</keyword>